<accession>E6UAC9</accession>
<name>E6UAC9_RUMA7</name>
<gene>
    <name evidence="2" type="ordered locus">Rumal_1853</name>
</gene>
<reference evidence="2 3" key="1">
    <citation type="journal article" date="2011" name="J. Bacteriol.">
        <title>Complete genome of the cellulolytic ruminal bacterium Ruminococcus albus 7.</title>
        <authorList>
            <person name="Suen G."/>
            <person name="Stevenson D.M."/>
            <person name="Bruce D.C."/>
            <person name="Chertkov O."/>
            <person name="Copeland A."/>
            <person name="Cheng J.F."/>
            <person name="Detter C."/>
            <person name="Detter J.C."/>
            <person name="Goodwin L.A."/>
            <person name="Han C.S."/>
            <person name="Hauser L.J."/>
            <person name="Ivanova N.N."/>
            <person name="Kyrpides N.C."/>
            <person name="Land M.L."/>
            <person name="Lapidus A."/>
            <person name="Lucas S."/>
            <person name="Ovchinnikova G."/>
            <person name="Pitluck S."/>
            <person name="Tapia R."/>
            <person name="Woyke T."/>
            <person name="Boyum J."/>
            <person name="Mead D."/>
            <person name="Weimer P.J."/>
        </authorList>
    </citation>
    <scope>NUCLEOTIDE SEQUENCE [LARGE SCALE GENOMIC DNA]</scope>
    <source>
        <strain evidence="3">ATCC 27210 / DSM 20455 / JCM 14654 / NCDO 2250 / 7</strain>
    </source>
</reference>
<dbReference type="KEGG" id="ral:Rumal_1853"/>
<protein>
    <submittedName>
        <fullName evidence="2">Putative transcriptional regulator, Crp/Fnr family</fullName>
    </submittedName>
</protein>
<proteinExistence type="predicted"/>
<dbReference type="Proteomes" id="UP000006919">
    <property type="component" value="Chromosome"/>
</dbReference>
<dbReference type="InterPro" id="IPR000595">
    <property type="entry name" value="cNMP-bd_dom"/>
</dbReference>
<dbReference type="Pfam" id="PF00027">
    <property type="entry name" value="cNMP_binding"/>
    <property type="match status" value="1"/>
</dbReference>
<dbReference type="CDD" id="cd00038">
    <property type="entry name" value="CAP_ED"/>
    <property type="match status" value="1"/>
</dbReference>
<sequence>MANNPIEKLFSADRPGYDVICHESHNHYFTRGETIFINLRDTSETAIVIKGTVLIVNISSDGQKSILDICRSGDAFGCGLFPYKGFDACCAVTKTDSEISFINYEKLLLGCEGTCSGHSRLIDNILGGAARRYVMHIEILSRRTIREKLLNAFCFLLDPHVHKEQKLPISLSELADFLCCDRSAMMRELKHLNEDRIIASRGSRITLIMDITQF</sequence>
<dbReference type="SUPFAM" id="SSF46785">
    <property type="entry name" value="Winged helix' DNA-binding domain"/>
    <property type="match status" value="1"/>
</dbReference>
<feature type="domain" description="Cyclic nucleotide-binding" evidence="1">
    <location>
        <begin position="28"/>
        <end position="108"/>
    </location>
</feature>
<dbReference type="RefSeq" id="WP_013498515.1">
    <property type="nucleotide sequence ID" value="NC_014833.1"/>
</dbReference>
<dbReference type="OrthoDB" id="9774616at2"/>
<dbReference type="HOGENOM" id="CLU_075053_4_1_9"/>
<dbReference type="Gene3D" id="2.60.120.10">
    <property type="entry name" value="Jelly Rolls"/>
    <property type="match status" value="1"/>
</dbReference>
<dbReference type="InterPro" id="IPR014710">
    <property type="entry name" value="RmlC-like_jellyroll"/>
</dbReference>
<dbReference type="SUPFAM" id="SSF51206">
    <property type="entry name" value="cAMP-binding domain-like"/>
    <property type="match status" value="1"/>
</dbReference>
<evidence type="ECO:0000259" key="1">
    <source>
        <dbReference type="Pfam" id="PF00027"/>
    </source>
</evidence>
<dbReference type="EMBL" id="CP002403">
    <property type="protein sequence ID" value="ADU22351.1"/>
    <property type="molecule type" value="Genomic_DNA"/>
</dbReference>
<dbReference type="InterPro" id="IPR036390">
    <property type="entry name" value="WH_DNA-bd_sf"/>
</dbReference>
<dbReference type="eggNOG" id="COG0664">
    <property type="taxonomic scope" value="Bacteria"/>
</dbReference>
<evidence type="ECO:0000313" key="3">
    <source>
        <dbReference type="Proteomes" id="UP000006919"/>
    </source>
</evidence>
<dbReference type="AlphaFoldDB" id="E6UAC9"/>
<dbReference type="STRING" id="697329.Rumal_1853"/>
<organism evidence="2 3">
    <name type="scientific">Ruminococcus albus (strain ATCC 27210 / DSM 20455 / JCM 14654 / NCDO 2250 / 7)</name>
    <dbReference type="NCBI Taxonomy" id="697329"/>
    <lineage>
        <taxon>Bacteria</taxon>
        <taxon>Bacillati</taxon>
        <taxon>Bacillota</taxon>
        <taxon>Clostridia</taxon>
        <taxon>Eubacteriales</taxon>
        <taxon>Oscillospiraceae</taxon>
        <taxon>Ruminococcus</taxon>
    </lineage>
</organism>
<dbReference type="InterPro" id="IPR018490">
    <property type="entry name" value="cNMP-bd_dom_sf"/>
</dbReference>
<evidence type="ECO:0000313" key="2">
    <source>
        <dbReference type="EMBL" id="ADU22351.1"/>
    </source>
</evidence>